<reference evidence="2" key="1">
    <citation type="submission" date="2025-08" db="UniProtKB">
        <authorList>
            <consortium name="RefSeq"/>
        </authorList>
    </citation>
    <scope>IDENTIFICATION</scope>
    <source>
        <strain evidence="2">Tuebingen</strain>
        <tissue evidence="2">Fibroblasts and whole tissue</tissue>
    </source>
</reference>
<proteinExistence type="predicted"/>
<dbReference type="RefSeq" id="XP_073789992.1">
    <property type="nucleotide sequence ID" value="XM_073933891.1"/>
</dbReference>
<accession>A0AC58I6X1</accession>
<gene>
    <name evidence="2" type="primary">LOC101887144</name>
</gene>
<dbReference type="Proteomes" id="UP000000437">
    <property type="component" value="Chromosome 20"/>
</dbReference>
<protein>
    <submittedName>
        <fullName evidence="2">Uncharacterized protein</fullName>
    </submittedName>
</protein>
<organism evidence="1 2">
    <name type="scientific">Danio rerio</name>
    <name type="common">Zebrafish</name>
    <name type="synonym">Brachydanio rerio</name>
    <dbReference type="NCBI Taxonomy" id="7955"/>
    <lineage>
        <taxon>Eukaryota</taxon>
        <taxon>Metazoa</taxon>
        <taxon>Chordata</taxon>
        <taxon>Craniata</taxon>
        <taxon>Vertebrata</taxon>
        <taxon>Euteleostomi</taxon>
        <taxon>Actinopterygii</taxon>
        <taxon>Neopterygii</taxon>
        <taxon>Teleostei</taxon>
        <taxon>Ostariophysi</taxon>
        <taxon>Cypriniformes</taxon>
        <taxon>Danionidae</taxon>
        <taxon>Danioninae</taxon>
        <taxon>Danio</taxon>
    </lineage>
</organism>
<keyword evidence="1" id="KW-1185">Reference proteome</keyword>
<name>A0AC58I6X1_DANRE</name>
<evidence type="ECO:0000313" key="2">
    <source>
        <dbReference type="RefSeq" id="XP_073789992.1"/>
    </source>
</evidence>
<evidence type="ECO:0000313" key="1">
    <source>
        <dbReference type="Proteomes" id="UP000000437"/>
    </source>
</evidence>
<sequence length="917" mass="104540">MASCQKSDFDQLCEEAAILTRELECKAANSALEAATREAEQVLQTFNLPPLNTQKTKRACSSLPKPVSFVERDQFGHLVPKRRRQKSSKANICDATVINSAGMSSSLGSGQRDIDHSPSLSAHTVWAAAESIETLHQEIEDLLGDTDHIKCSIPTSSNTWAIRIEQSKKKWAALRPEMLDSLLSAEYTEIRQCQHCLLKRSVIRCKDCIPKQLLCPECDILLHKRKLHNRETDVEGFFRPISPSTLIKMDSRGQFLFEEKDSLLPLETPEEICNCSIDSIVVSEGKKAILIGIDGRYNVSLPEFKCLKCNVSRTTNIPLLVRSGYWPATASCETIYKIDVFVSYDHMKLTAPGMSRQSFTGLLEQRTEFFGRDGKICADAFQRSFFEWRYCQFEIDQLCGLKVFDCPACSPFMLAVSVDGNRKMYRFKRGAEDHGLFKGVFVCEDDDVSKFVDYINNKTKHSSGKGVCGSSQWTAARESVPMKYNKLDEEGMEVAVCRHGVLLRSLNMMRGEIFAYPMFLQKELTPRNVQFMCTDVICKYWPYLQRVVRDCPELSPLLDMKPFLSVMHAKAHSWKCEIKWGGRNQEGAGTTLGEEVEQVNSFLSRTAICSKYMTKGARTDMITIQAMAWNKRKIENLAKLLSRRLQKTKAKIQEASRNITALKTELAITDDTLKAWSKEIQEWADTATSEANMGSDQGLQKTIESLYVSIRQRKQDLYRQSDGNKRRHKIRRKIWEEKAKFIAAIDEYNRAAPQKLQSADTILASEGYAWPWVLDERDNLVIKKKAFDQLMLLNRLTEEECVVLKEIRNHWKCLKRDHSLLNDLSSNIDVDKERNKLDCGLSEKGVLGLHSVLQKRMCYLRTHMSSVQQLYTSVLNNCVESANIIDDDFLETDEVDIQFSSDNDDEEVDNAELSFEI</sequence>